<dbReference type="HAMAP" id="MF_00272">
    <property type="entry name" value="GcvH"/>
    <property type="match status" value="1"/>
</dbReference>
<dbReference type="NCBIfam" id="NF002270">
    <property type="entry name" value="PRK01202.1"/>
    <property type="match status" value="1"/>
</dbReference>
<dbReference type="CDD" id="cd06848">
    <property type="entry name" value="GCS_H"/>
    <property type="match status" value="1"/>
</dbReference>
<comment type="caution">
    <text evidence="5">The sequence shown here is derived from an EMBL/GenBank/DDBJ whole genome shotgun (WGS) entry which is preliminary data.</text>
</comment>
<dbReference type="Gene3D" id="2.40.50.100">
    <property type="match status" value="1"/>
</dbReference>
<dbReference type="InterPro" id="IPR033753">
    <property type="entry name" value="GCV_H/Fam206"/>
</dbReference>
<dbReference type="NCBIfam" id="TIGR00527">
    <property type="entry name" value="gcvH"/>
    <property type="match status" value="1"/>
</dbReference>
<dbReference type="RefSeq" id="WP_286289792.1">
    <property type="nucleotide sequence ID" value="NZ_JASXSZ010000005.1"/>
</dbReference>
<dbReference type="Proteomes" id="UP001235064">
    <property type="component" value="Unassembled WGS sequence"/>
</dbReference>
<evidence type="ECO:0000256" key="3">
    <source>
        <dbReference type="HAMAP-Rule" id="MF_00272"/>
    </source>
</evidence>
<sequence>MTDLDALKYTAEHEWVALDGDIATVGITDYAAEQLGDIVYVDLPSAGSAIAANDVCGEIESTKSVGELYAPLSGEVVEINDAVDADPSLVNADAFGEGWLIKVRVDPAAVAALLDRAAYVALTDGAA</sequence>
<feature type="modified residue" description="N6-lipoyllysine" evidence="3">
    <location>
        <position position="63"/>
    </location>
</feature>
<evidence type="ECO:0000259" key="4">
    <source>
        <dbReference type="PROSITE" id="PS50968"/>
    </source>
</evidence>
<keyword evidence="2 3" id="KW-0450">Lipoyl</keyword>
<dbReference type="InterPro" id="IPR002930">
    <property type="entry name" value="GCV_H"/>
</dbReference>
<evidence type="ECO:0000313" key="6">
    <source>
        <dbReference type="Proteomes" id="UP001235064"/>
    </source>
</evidence>
<dbReference type="InterPro" id="IPR011053">
    <property type="entry name" value="Single_hybrid_motif"/>
</dbReference>
<dbReference type="InterPro" id="IPR003016">
    <property type="entry name" value="2-oxoA_DH_lipoyl-BS"/>
</dbReference>
<reference evidence="5 6" key="1">
    <citation type="submission" date="2023-06" db="EMBL/GenBank/DDBJ databases">
        <title>Microbacterium sp. nov., isolated from a waste landfill.</title>
        <authorList>
            <person name="Wen W."/>
        </authorList>
    </citation>
    <scope>NUCLEOTIDE SEQUENCE [LARGE SCALE GENOMIC DNA]</scope>
    <source>
        <strain evidence="5 6">ASV49</strain>
    </source>
</reference>
<comment type="subunit">
    <text evidence="3">The glycine cleavage system is composed of four proteins: P, T, L and H.</text>
</comment>
<dbReference type="PANTHER" id="PTHR11715:SF3">
    <property type="entry name" value="GLYCINE CLEAVAGE SYSTEM H PROTEIN-RELATED"/>
    <property type="match status" value="1"/>
</dbReference>
<dbReference type="PANTHER" id="PTHR11715">
    <property type="entry name" value="GLYCINE CLEAVAGE SYSTEM H PROTEIN"/>
    <property type="match status" value="1"/>
</dbReference>
<gene>
    <name evidence="3 5" type="primary">gcvH</name>
    <name evidence="5" type="ORF">QSV35_15965</name>
</gene>
<keyword evidence="6" id="KW-1185">Reference proteome</keyword>
<evidence type="ECO:0000313" key="5">
    <source>
        <dbReference type="EMBL" id="MDL9980836.1"/>
    </source>
</evidence>
<evidence type="ECO:0000256" key="1">
    <source>
        <dbReference type="ARBA" id="ARBA00009249"/>
    </source>
</evidence>
<dbReference type="InterPro" id="IPR000089">
    <property type="entry name" value="Biotin_lipoyl"/>
</dbReference>
<dbReference type="Pfam" id="PF01597">
    <property type="entry name" value="GCV_H"/>
    <property type="match status" value="1"/>
</dbReference>
<dbReference type="InterPro" id="IPR017453">
    <property type="entry name" value="GCV_H_sub"/>
</dbReference>
<comment type="cofactor">
    <cofactor evidence="3">
        <name>(R)-lipoate</name>
        <dbReference type="ChEBI" id="CHEBI:83088"/>
    </cofactor>
    <text evidence="3">Binds 1 lipoyl cofactor covalently.</text>
</comment>
<dbReference type="EMBL" id="JASXSZ010000005">
    <property type="protein sequence ID" value="MDL9980836.1"/>
    <property type="molecule type" value="Genomic_DNA"/>
</dbReference>
<dbReference type="PROSITE" id="PS00189">
    <property type="entry name" value="LIPOYL"/>
    <property type="match status" value="1"/>
</dbReference>
<comment type="function">
    <text evidence="3">The glycine cleavage system catalyzes the degradation of glycine. The H protein shuttles the methylamine group of glycine from the P protein to the T protein.</text>
</comment>
<dbReference type="PROSITE" id="PS50968">
    <property type="entry name" value="BIOTINYL_LIPOYL"/>
    <property type="match status" value="1"/>
</dbReference>
<organism evidence="5 6">
    <name type="scientific">Microbacterium candidum</name>
    <dbReference type="NCBI Taxonomy" id="3041922"/>
    <lineage>
        <taxon>Bacteria</taxon>
        <taxon>Bacillati</taxon>
        <taxon>Actinomycetota</taxon>
        <taxon>Actinomycetes</taxon>
        <taxon>Micrococcales</taxon>
        <taxon>Microbacteriaceae</taxon>
        <taxon>Microbacterium</taxon>
    </lineage>
</organism>
<evidence type="ECO:0000256" key="2">
    <source>
        <dbReference type="ARBA" id="ARBA00022823"/>
    </source>
</evidence>
<dbReference type="SUPFAM" id="SSF51230">
    <property type="entry name" value="Single hybrid motif"/>
    <property type="match status" value="1"/>
</dbReference>
<protein>
    <recommendedName>
        <fullName evidence="3">Glycine cleavage system H protein</fullName>
    </recommendedName>
</protein>
<feature type="domain" description="Lipoyl-binding" evidence="4">
    <location>
        <begin position="22"/>
        <end position="104"/>
    </location>
</feature>
<comment type="similarity">
    <text evidence="1 3">Belongs to the GcvH family.</text>
</comment>
<name>A0ABT7N2E0_9MICO</name>
<proteinExistence type="inferred from homology"/>
<accession>A0ABT7N2E0</accession>